<dbReference type="Gene3D" id="1.10.10.60">
    <property type="entry name" value="Homeodomain-like"/>
    <property type="match status" value="1"/>
</dbReference>
<dbReference type="PANTHER" id="PTHR24333:SF9">
    <property type="entry name" value="HOMEOBOX DOMAIN-CONTAINING PROTEIN"/>
    <property type="match status" value="1"/>
</dbReference>
<keyword evidence="10" id="KW-1185">Reference proteome</keyword>
<dbReference type="GO" id="GO:0000981">
    <property type="term" value="F:DNA-binding transcription factor activity, RNA polymerase II-specific"/>
    <property type="evidence" value="ECO:0007669"/>
    <property type="project" value="InterPro"/>
</dbReference>
<evidence type="ECO:0000256" key="1">
    <source>
        <dbReference type="ARBA" id="ARBA00004123"/>
    </source>
</evidence>
<dbReference type="SMART" id="SM00389">
    <property type="entry name" value="HOX"/>
    <property type="match status" value="1"/>
</dbReference>
<evidence type="ECO:0000256" key="2">
    <source>
        <dbReference type="ARBA" id="ARBA00023125"/>
    </source>
</evidence>
<dbReference type="InterPro" id="IPR001356">
    <property type="entry name" value="HD"/>
</dbReference>
<dbReference type="Proteomes" id="UP001152799">
    <property type="component" value="Chromosome 8"/>
</dbReference>
<dbReference type="InterPro" id="IPR050848">
    <property type="entry name" value="Homeobox_TF"/>
</dbReference>
<feature type="compositionally biased region" description="Polar residues" evidence="7">
    <location>
        <begin position="1"/>
        <end position="27"/>
    </location>
</feature>
<dbReference type="SUPFAM" id="SSF46689">
    <property type="entry name" value="Homeodomain-like"/>
    <property type="match status" value="1"/>
</dbReference>
<evidence type="ECO:0000256" key="4">
    <source>
        <dbReference type="ARBA" id="ARBA00023242"/>
    </source>
</evidence>
<dbReference type="PRINTS" id="PR00024">
    <property type="entry name" value="HOMEOBOX"/>
</dbReference>
<feature type="region of interest" description="Disordered" evidence="7">
    <location>
        <begin position="1"/>
        <end position="52"/>
    </location>
</feature>
<evidence type="ECO:0000256" key="6">
    <source>
        <dbReference type="RuleBase" id="RU000682"/>
    </source>
</evidence>
<keyword evidence="4 5" id="KW-0539">Nucleus</keyword>
<dbReference type="InterPro" id="IPR009057">
    <property type="entry name" value="Homeodomain-like_sf"/>
</dbReference>
<protein>
    <recommendedName>
        <fullName evidence="8">Homeobox domain-containing protein</fullName>
    </recommendedName>
</protein>
<gene>
    <name evidence="9" type="ORF">CEUTPL_LOCUS12819</name>
</gene>
<feature type="DNA-binding region" description="Homeobox" evidence="5">
    <location>
        <begin position="224"/>
        <end position="283"/>
    </location>
</feature>
<reference evidence="9" key="1">
    <citation type="submission" date="2022-01" db="EMBL/GenBank/DDBJ databases">
        <authorList>
            <person name="King R."/>
        </authorList>
    </citation>
    <scope>NUCLEOTIDE SEQUENCE</scope>
</reference>
<dbReference type="GO" id="GO:0005634">
    <property type="term" value="C:nucleus"/>
    <property type="evidence" value="ECO:0007669"/>
    <property type="project" value="UniProtKB-SubCell"/>
</dbReference>
<dbReference type="PROSITE" id="PS50071">
    <property type="entry name" value="HOMEOBOX_2"/>
    <property type="match status" value="1"/>
</dbReference>
<dbReference type="InterPro" id="IPR020479">
    <property type="entry name" value="HD_metazoa"/>
</dbReference>
<evidence type="ECO:0000259" key="8">
    <source>
        <dbReference type="PROSITE" id="PS50071"/>
    </source>
</evidence>
<dbReference type="InterPro" id="IPR017970">
    <property type="entry name" value="Homeobox_CS"/>
</dbReference>
<name>A0A9N9QSI7_9CUCU</name>
<evidence type="ECO:0000313" key="10">
    <source>
        <dbReference type="Proteomes" id="UP001152799"/>
    </source>
</evidence>
<dbReference type="PROSITE" id="PS00027">
    <property type="entry name" value="HOMEOBOX_1"/>
    <property type="match status" value="1"/>
</dbReference>
<evidence type="ECO:0000313" key="9">
    <source>
        <dbReference type="EMBL" id="CAG9772407.1"/>
    </source>
</evidence>
<dbReference type="Pfam" id="PF00046">
    <property type="entry name" value="Homeodomain"/>
    <property type="match status" value="1"/>
</dbReference>
<accession>A0A9N9QSI7</accession>
<dbReference type="CDD" id="cd00086">
    <property type="entry name" value="homeodomain"/>
    <property type="match status" value="1"/>
</dbReference>
<dbReference type="GO" id="GO:0003677">
    <property type="term" value="F:DNA binding"/>
    <property type="evidence" value="ECO:0007669"/>
    <property type="project" value="UniProtKB-UniRule"/>
</dbReference>
<keyword evidence="2 5" id="KW-0238">DNA-binding</keyword>
<dbReference type="AlphaFoldDB" id="A0A9N9QSI7"/>
<evidence type="ECO:0000256" key="7">
    <source>
        <dbReference type="SAM" id="MobiDB-lite"/>
    </source>
</evidence>
<comment type="subcellular location">
    <subcellularLocation>
        <location evidence="1 5 6">Nucleus</location>
    </subcellularLocation>
</comment>
<organism evidence="9 10">
    <name type="scientific">Ceutorhynchus assimilis</name>
    <name type="common">cabbage seed weevil</name>
    <dbReference type="NCBI Taxonomy" id="467358"/>
    <lineage>
        <taxon>Eukaryota</taxon>
        <taxon>Metazoa</taxon>
        <taxon>Ecdysozoa</taxon>
        <taxon>Arthropoda</taxon>
        <taxon>Hexapoda</taxon>
        <taxon>Insecta</taxon>
        <taxon>Pterygota</taxon>
        <taxon>Neoptera</taxon>
        <taxon>Endopterygota</taxon>
        <taxon>Coleoptera</taxon>
        <taxon>Polyphaga</taxon>
        <taxon>Cucujiformia</taxon>
        <taxon>Curculionidae</taxon>
        <taxon>Ceutorhynchinae</taxon>
        <taxon>Ceutorhynchus</taxon>
    </lineage>
</organism>
<proteinExistence type="predicted"/>
<dbReference type="PANTHER" id="PTHR24333">
    <property type="entry name" value="HOMEO BOX HB9 LIKE A-RELATED"/>
    <property type="match status" value="1"/>
</dbReference>
<sequence>MDISNPTSPRQNSDISCASENGNATFTSEDEDSLDIFDSSNDDPKTTSNIKHCDNSSTINKFSIDNILGLNRVNSDKEDDCNNKQINKFEDNNSEDDKYEHDGDGNEESGKQLVRFIKPTPINALSRTGAKFYSILDFQSFARPDSLPPERHTNLLEYQKFIQNQSGSSEANYNNSTYQLLQLQSPSTYSSWLGSLSDGKNSSHLFGLPGPKPTNRRSRKPGLDRKPRQAYSAKQLERLEGEFKVDKYLSVSKRMELSKALNLTEVQIKTWFQNRRTKWKKQLTTRLKMAQRQGLFPPHYFAPATSSHQQYPPMFPPYYTPLMFGVPAMEDVTNNPQGTAARR</sequence>
<feature type="region of interest" description="Disordered" evidence="7">
    <location>
        <begin position="77"/>
        <end position="108"/>
    </location>
</feature>
<dbReference type="EMBL" id="OU892284">
    <property type="protein sequence ID" value="CAG9772407.1"/>
    <property type="molecule type" value="Genomic_DNA"/>
</dbReference>
<feature type="region of interest" description="Disordered" evidence="7">
    <location>
        <begin position="203"/>
        <end position="232"/>
    </location>
</feature>
<evidence type="ECO:0000256" key="5">
    <source>
        <dbReference type="PROSITE-ProRule" id="PRU00108"/>
    </source>
</evidence>
<feature type="domain" description="Homeobox" evidence="8">
    <location>
        <begin position="222"/>
        <end position="282"/>
    </location>
</feature>
<keyword evidence="3 5" id="KW-0371">Homeobox</keyword>
<dbReference type="OrthoDB" id="6159439at2759"/>
<evidence type="ECO:0000256" key="3">
    <source>
        <dbReference type="ARBA" id="ARBA00023155"/>
    </source>
</evidence>